<evidence type="ECO:0000313" key="2">
    <source>
        <dbReference type="Proteomes" id="UP001610446"/>
    </source>
</evidence>
<name>A0ABR4KZC5_9EURO</name>
<gene>
    <name evidence="1" type="ORF">BJY01DRAFT_203100</name>
</gene>
<protein>
    <submittedName>
        <fullName evidence="1">Uncharacterized protein</fullName>
    </submittedName>
</protein>
<dbReference type="Proteomes" id="UP001610446">
    <property type="component" value="Unassembled WGS sequence"/>
</dbReference>
<evidence type="ECO:0000313" key="1">
    <source>
        <dbReference type="EMBL" id="KAL2856602.1"/>
    </source>
</evidence>
<reference evidence="1 2" key="1">
    <citation type="submission" date="2024-07" db="EMBL/GenBank/DDBJ databases">
        <title>Section-level genome sequencing and comparative genomics of Aspergillus sections Usti and Cavernicolus.</title>
        <authorList>
            <consortium name="Lawrence Berkeley National Laboratory"/>
            <person name="Nybo J.L."/>
            <person name="Vesth T.C."/>
            <person name="Theobald S."/>
            <person name="Frisvad J.C."/>
            <person name="Larsen T.O."/>
            <person name="Kjaerboelling I."/>
            <person name="Rothschild-Mancinelli K."/>
            <person name="Lyhne E.K."/>
            <person name="Kogle M.E."/>
            <person name="Barry K."/>
            <person name="Clum A."/>
            <person name="Na H."/>
            <person name="Ledsgaard L."/>
            <person name="Lin J."/>
            <person name="Lipzen A."/>
            <person name="Kuo A."/>
            <person name="Riley R."/>
            <person name="Mondo S."/>
            <person name="Labutti K."/>
            <person name="Haridas S."/>
            <person name="Pangalinan J."/>
            <person name="Salamov A.A."/>
            <person name="Simmons B.A."/>
            <person name="Magnuson J.K."/>
            <person name="Chen J."/>
            <person name="Drula E."/>
            <person name="Henrissat B."/>
            <person name="Wiebenga A."/>
            <person name="Lubbers R.J."/>
            <person name="Gomes A.C."/>
            <person name="Makela M.R."/>
            <person name="Stajich J."/>
            <person name="Grigoriev I.V."/>
            <person name="Mortensen U.H."/>
            <person name="De Vries R.P."/>
            <person name="Baker S.E."/>
            <person name="Andersen M.R."/>
        </authorList>
    </citation>
    <scope>NUCLEOTIDE SEQUENCE [LARGE SCALE GENOMIC DNA]</scope>
    <source>
        <strain evidence="1 2">CBS 123904</strain>
    </source>
</reference>
<dbReference type="EMBL" id="JBFXLU010000006">
    <property type="protein sequence ID" value="KAL2856602.1"/>
    <property type="molecule type" value="Genomic_DNA"/>
</dbReference>
<comment type="caution">
    <text evidence="1">The sequence shown here is derived from an EMBL/GenBank/DDBJ whole genome shotgun (WGS) entry which is preliminary data.</text>
</comment>
<proteinExistence type="predicted"/>
<keyword evidence="2" id="KW-1185">Reference proteome</keyword>
<sequence>MTNSIESHTWQRIRKTVAGKRSISEGFLPAFAATLLPETSAIPPPTYLLWYGLPGTFNYCKTCLKLADRLLSR</sequence>
<organism evidence="1 2">
    <name type="scientific">Aspergillus pseudoustus</name>
    <dbReference type="NCBI Taxonomy" id="1810923"/>
    <lineage>
        <taxon>Eukaryota</taxon>
        <taxon>Fungi</taxon>
        <taxon>Dikarya</taxon>
        <taxon>Ascomycota</taxon>
        <taxon>Pezizomycotina</taxon>
        <taxon>Eurotiomycetes</taxon>
        <taxon>Eurotiomycetidae</taxon>
        <taxon>Eurotiales</taxon>
        <taxon>Aspergillaceae</taxon>
        <taxon>Aspergillus</taxon>
        <taxon>Aspergillus subgen. Nidulantes</taxon>
    </lineage>
</organism>
<accession>A0ABR4KZC5</accession>